<evidence type="ECO:0000313" key="9">
    <source>
        <dbReference type="EMBL" id="RWS06107.1"/>
    </source>
</evidence>
<feature type="transmembrane region" description="Helical" evidence="5">
    <location>
        <begin position="12"/>
        <end position="31"/>
    </location>
</feature>
<gene>
    <name evidence="9" type="ORF">B4U79_18277</name>
    <name evidence="8" type="ORF">B4U79_18604</name>
    <name evidence="7" type="ORF">B4U79_18609</name>
    <name evidence="6" type="ORF">B4U79_18610</name>
</gene>
<keyword evidence="2 5" id="KW-0812">Transmembrane</keyword>
<name>A0A3S3RU80_9ACAR</name>
<comment type="subcellular location">
    <subcellularLocation>
        <location evidence="1">Membrane</location>
        <topology evidence="1">Multi-pass membrane protein</topology>
    </subcellularLocation>
</comment>
<evidence type="ECO:0000256" key="5">
    <source>
        <dbReference type="SAM" id="Phobius"/>
    </source>
</evidence>
<dbReference type="GO" id="GO:0016020">
    <property type="term" value="C:membrane"/>
    <property type="evidence" value="ECO:0007669"/>
    <property type="project" value="UniProtKB-SubCell"/>
</dbReference>
<feature type="transmembrane region" description="Helical" evidence="5">
    <location>
        <begin position="51"/>
        <end position="74"/>
    </location>
</feature>
<sequence>MINRTARVLYVLNFYIWAGGVLMLSLGVWIISDNVFIYVNEFLDIEIDCFVIIAISMSLGVCLMFTSIVSCYAIRDEHRYLLILLNKITRQWLEIINSRESDPQIKHFTDVINAKLNCCGAQSWQDYLNTSIPESCKFGNQVYLMGCGETLFQYFDLRLSLICGVSNFLTLLQFIATLITSKLYETKSKKISKTIDRDEANISNKKNM</sequence>
<organism evidence="9 10">
    <name type="scientific">Dinothrombium tinctorium</name>
    <dbReference type="NCBI Taxonomy" id="1965070"/>
    <lineage>
        <taxon>Eukaryota</taxon>
        <taxon>Metazoa</taxon>
        <taxon>Ecdysozoa</taxon>
        <taxon>Arthropoda</taxon>
        <taxon>Chelicerata</taxon>
        <taxon>Arachnida</taxon>
        <taxon>Acari</taxon>
        <taxon>Acariformes</taxon>
        <taxon>Trombidiformes</taxon>
        <taxon>Prostigmata</taxon>
        <taxon>Anystina</taxon>
        <taxon>Parasitengona</taxon>
        <taxon>Trombidioidea</taxon>
        <taxon>Trombidiidae</taxon>
        <taxon>Dinothrombium</taxon>
    </lineage>
</organism>
<feature type="transmembrane region" description="Helical" evidence="5">
    <location>
        <begin position="159"/>
        <end position="179"/>
    </location>
</feature>
<comment type="caution">
    <text evidence="9">The sequence shown here is derived from an EMBL/GenBank/DDBJ whole genome shotgun (WGS) entry which is preliminary data.</text>
</comment>
<reference evidence="9" key="2">
    <citation type="submission" date="2018-11" db="EMBL/GenBank/DDBJ databases">
        <title>Trombidioid mite genomics.</title>
        <authorList>
            <person name="Dong X."/>
        </authorList>
    </citation>
    <scope>NUCLEOTIDE SEQUENCE</scope>
    <source>
        <strain evidence="9">UoL-WK</strain>
    </source>
</reference>
<evidence type="ECO:0000313" key="6">
    <source>
        <dbReference type="EMBL" id="RWS00886.1"/>
    </source>
</evidence>
<dbReference type="EMBL" id="NCKU01004337">
    <property type="protein sequence ID" value="RWS06107.1"/>
    <property type="molecule type" value="Genomic_DNA"/>
</dbReference>
<dbReference type="EMBL" id="NCKU01010283">
    <property type="protein sequence ID" value="RWS00887.1"/>
    <property type="molecule type" value="Genomic_DNA"/>
</dbReference>
<keyword evidence="3 5" id="KW-1133">Transmembrane helix</keyword>
<accession>A0A3S3RU80</accession>
<dbReference type="InterPro" id="IPR018499">
    <property type="entry name" value="Tetraspanin/Peripherin"/>
</dbReference>
<evidence type="ECO:0000313" key="7">
    <source>
        <dbReference type="EMBL" id="RWS00887.1"/>
    </source>
</evidence>
<dbReference type="Pfam" id="PF00335">
    <property type="entry name" value="Tetraspanin"/>
    <property type="match status" value="1"/>
</dbReference>
<evidence type="ECO:0000256" key="2">
    <source>
        <dbReference type="ARBA" id="ARBA00022692"/>
    </source>
</evidence>
<evidence type="ECO:0000256" key="1">
    <source>
        <dbReference type="ARBA" id="ARBA00004141"/>
    </source>
</evidence>
<evidence type="ECO:0000256" key="4">
    <source>
        <dbReference type="ARBA" id="ARBA00023136"/>
    </source>
</evidence>
<dbReference type="EMBL" id="NCKU01009986">
    <property type="protein sequence ID" value="RWS01031.1"/>
    <property type="molecule type" value="Genomic_DNA"/>
</dbReference>
<dbReference type="AlphaFoldDB" id="A0A3S3RU80"/>
<dbReference type="InterPro" id="IPR008952">
    <property type="entry name" value="Tetraspanin_EC2_sf"/>
</dbReference>
<dbReference type="OrthoDB" id="10051670at2759"/>
<keyword evidence="4 5" id="KW-0472">Membrane</keyword>
<proteinExistence type="predicted"/>
<keyword evidence="10" id="KW-1185">Reference proteome</keyword>
<dbReference type="SUPFAM" id="SSF48652">
    <property type="entry name" value="Tetraspanin"/>
    <property type="match status" value="1"/>
</dbReference>
<dbReference type="EMBL" id="NCKU01010284">
    <property type="protein sequence ID" value="RWS00886.1"/>
    <property type="molecule type" value="Genomic_DNA"/>
</dbReference>
<evidence type="ECO:0000256" key="3">
    <source>
        <dbReference type="ARBA" id="ARBA00022989"/>
    </source>
</evidence>
<dbReference type="Gene3D" id="1.10.1450.10">
    <property type="entry name" value="Tetraspanin"/>
    <property type="match status" value="1"/>
</dbReference>
<protein>
    <submittedName>
        <fullName evidence="9">CD9 antigen-like protein</fullName>
    </submittedName>
</protein>
<reference evidence="9 10" key="1">
    <citation type="journal article" date="2018" name="Gigascience">
        <title>Genomes of trombidid mites reveal novel predicted allergens and laterally-transferred genes associated with secondary metabolism.</title>
        <authorList>
            <person name="Dong X."/>
            <person name="Chaisiri K."/>
            <person name="Xia D."/>
            <person name="Armstrong S.D."/>
            <person name="Fang Y."/>
            <person name="Donnelly M.J."/>
            <person name="Kadowaki T."/>
            <person name="McGarry J.W."/>
            <person name="Darby A.C."/>
            <person name="Makepeace B.L."/>
        </authorList>
    </citation>
    <scope>NUCLEOTIDE SEQUENCE [LARGE SCALE GENOMIC DNA]</scope>
    <source>
        <strain evidence="9">UoL-WK</strain>
    </source>
</reference>
<dbReference type="Proteomes" id="UP000285301">
    <property type="component" value="Unassembled WGS sequence"/>
</dbReference>
<evidence type="ECO:0000313" key="8">
    <source>
        <dbReference type="EMBL" id="RWS01031.1"/>
    </source>
</evidence>
<evidence type="ECO:0000313" key="10">
    <source>
        <dbReference type="Proteomes" id="UP000285301"/>
    </source>
</evidence>